<dbReference type="AlphaFoldDB" id="A0A4W4H2S5"/>
<reference evidence="1" key="3">
    <citation type="submission" date="2020-05" db="EMBL/GenBank/DDBJ databases">
        <title>Electrophorus electricus (electric eel) genome, fEleEle1, primary haplotype.</title>
        <authorList>
            <person name="Myers G."/>
            <person name="Meyer A."/>
            <person name="Fedrigo O."/>
            <person name="Formenti G."/>
            <person name="Rhie A."/>
            <person name="Tracey A."/>
            <person name="Sims Y."/>
            <person name="Jarvis E.D."/>
        </authorList>
    </citation>
    <scope>NUCLEOTIDE SEQUENCE [LARGE SCALE GENOMIC DNA]</scope>
</reference>
<reference evidence="1" key="5">
    <citation type="submission" date="2025-09" db="UniProtKB">
        <authorList>
            <consortium name="Ensembl"/>
        </authorList>
    </citation>
    <scope>IDENTIFICATION</scope>
</reference>
<dbReference type="Ensembl" id="ENSEEET00000043532.2">
    <property type="protein sequence ID" value="ENSEEEP00000043040.2"/>
    <property type="gene ID" value="ENSEEEG00000020318.2"/>
</dbReference>
<evidence type="ECO:0000313" key="2">
    <source>
        <dbReference type="Proteomes" id="UP000314983"/>
    </source>
</evidence>
<reference evidence="2" key="1">
    <citation type="journal article" date="2014" name="Science">
        <title>Nonhuman genetics. Genomic basis for the convergent evolution of electric organs.</title>
        <authorList>
            <person name="Gallant J.R."/>
            <person name="Traeger L.L."/>
            <person name="Volkening J.D."/>
            <person name="Moffett H."/>
            <person name="Chen P.H."/>
            <person name="Novina C.D."/>
            <person name="Phillips G.N.Jr."/>
            <person name="Anand R."/>
            <person name="Wells G.B."/>
            <person name="Pinch M."/>
            <person name="Guth R."/>
            <person name="Unguez G.A."/>
            <person name="Albert J.S."/>
            <person name="Zakon H.H."/>
            <person name="Samanta M.P."/>
            <person name="Sussman M.R."/>
        </authorList>
    </citation>
    <scope>NUCLEOTIDE SEQUENCE [LARGE SCALE GENOMIC DNA]</scope>
</reference>
<dbReference type="PANTHER" id="PTHR33504">
    <property type="entry name" value="NADH DEHYDROGENASE (UBIQUINONE) 1 BETA SUBCOMPLEX, 4"/>
    <property type="match status" value="1"/>
</dbReference>
<dbReference type="PROSITE" id="PS50096">
    <property type="entry name" value="IQ"/>
    <property type="match status" value="1"/>
</dbReference>
<reference evidence="1" key="4">
    <citation type="submission" date="2025-08" db="UniProtKB">
        <authorList>
            <consortium name="Ensembl"/>
        </authorList>
    </citation>
    <scope>IDENTIFICATION</scope>
</reference>
<keyword evidence="2" id="KW-1185">Reference proteome</keyword>
<proteinExistence type="predicted"/>
<sequence length="309" mass="36262">MRENSARKIQAYWRSYQDRRLFRLLLNTVRSAEQCLTPAVLRQLSPREAHLLRDPSLPCKVRFRFSGSQFPPVIVFKIFHLGQGMHYLSGKKLFRPSNQATADTFQIMGKRKFVELMTKDEIQWRDQAISDPADITCMRDYMQYSSHLDELPIHLGGRGNTWRHLSLKALSRNYIHAYSGISFIHSRYTRCVHLPQAAHIYEFHVRTMRRHIWHWVGCTVFLFCFFKPALPPLPRSPAARLSSRVSSLAPQTCTRHSARVQHIRRMRRLYTPGEHERVRSHSAWFRFNPALNPHADELDNEEAKLNQGC</sequence>
<evidence type="ECO:0000313" key="1">
    <source>
        <dbReference type="Ensembl" id="ENSEEEP00000043040.2"/>
    </source>
</evidence>
<name>A0A4W4H2S5_ELEEL</name>
<protein>
    <submittedName>
        <fullName evidence="1">Uncharacterized protein</fullName>
    </submittedName>
</protein>
<accession>A0A4W4H2S5</accession>
<dbReference type="GeneTree" id="ENSGT00940000167353"/>
<dbReference type="PANTHER" id="PTHR33504:SF1">
    <property type="entry name" value="FAMILY WITH SEQUENCE SIMILARITY 90, MEMBER A1B"/>
    <property type="match status" value="1"/>
</dbReference>
<organism evidence="1 2">
    <name type="scientific">Electrophorus electricus</name>
    <name type="common">Electric eel</name>
    <name type="synonym">Gymnotus electricus</name>
    <dbReference type="NCBI Taxonomy" id="8005"/>
    <lineage>
        <taxon>Eukaryota</taxon>
        <taxon>Metazoa</taxon>
        <taxon>Chordata</taxon>
        <taxon>Craniata</taxon>
        <taxon>Vertebrata</taxon>
        <taxon>Euteleostomi</taxon>
        <taxon>Actinopterygii</taxon>
        <taxon>Neopterygii</taxon>
        <taxon>Teleostei</taxon>
        <taxon>Ostariophysi</taxon>
        <taxon>Gymnotiformes</taxon>
        <taxon>Gymnotoidei</taxon>
        <taxon>Gymnotidae</taxon>
        <taxon>Electrophorus</taxon>
    </lineage>
</organism>
<reference evidence="2" key="2">
    <citation type="journal article" date="2017" name="Sci. Adv.">
        <title>A tail of two voltages: Proteomic comparison of the three electric organs of the electric eel.</title>
        <authorList>
            <person name="Traeger L.L."/>
            <person name="Sabat G."/>
            <person name="Barrett-Wilt G.A."/>
            <person name="Wells G.B."/>
            <person name="Sussman M.R."/>
        </authorList>
    </citation>
    <scope>NUCLEOTIDE SEQUENCE [LARGE SCALE GENOMIC DNA]</scope>
</reference>
<dbReference type="InterPro" id="IPR000048">
    <property type="entry name" value="IQ_motif_EF-hand-BS"/>
</dbReference>
<gene>
    <name evidence="1" type="primary">c6hxorf58</name>
</gene>
<dbReference type="Pfam" id="PF00612">
    <property type="entry name" value="IQ"/>
    <property type="match status" value="1"/>
</dbReference>
<dbReference type="Proteomes" id="UP000314983">
    <property type="component" value="Chromosome 6"/>
</dbReference>